<keyword evidence="2" id="KW-0732">Signal</keyword>
<dbReference type="InterPro" id="IPR052611">
    <property type="entry name" value="Plant_RLK_LysM"/>
</dbReference>
<dbReference type="PROSITE" id="PS00109">
    <property type="entry name" value="PROTEIN_KINASE_TYR"/>
    <property type="match status" value="1"/>
</dbReference>
<dbReference type="InterPro" id="IPR008266">
    <property type="entry name" value="Tyr_kinase_AS"/>
</dbReference>
<dbReference type="SUPFAM" id="SSF56112">
    <property type="entry name" value="Protein kinase-like (PK-like)"/>
    <property type="match status" value="1"/>
</dbReference>
<evidence type="ECO:0000256" key="1">
    <source>
        <dbReference type="SAM" id="Phobius"/>
    </source>
</evidence>
<dbReference type="Pfam" id="PF23446">
    <property type="entry name" value="LysM1_NFP_LYK"/>
    <property type="match status" value="1"/>
</dbReference>
<evidence type="ECO:0000256" key="2">
    <source>
        <dbReference type="SAM" id="SignalP"/>
    </source>
</evidence>
<feature type="domain" description="Protein kinase" evidence="3">
    <location>
        <begin position="271"/>
        <end position="574"/>
    </location>
</feature>
<protein>
    <submittedName>
        <fullName evidence="4">LysM receptor</fullName>
    </submittedName>
</protein>
<dbReference type="PANTHER" id="PTHR45927:SF2">
    <property type="entry name" value="SERINE_THREONINE RECEPTOR-LIKE KINASE NFP"/>
    <property type="match status" value="1"/>
</dbReference>
<dbReference type="PANTHER" id="PTHR45927">
    <property type="entry name" value="LYSM-DOMAIN RECEPTOR-LIKE KINASE-RELATED"/>
    <property type="match status" value="1"/>
</dbReference>
<dbReference type="InterPro" id="IPR059143">
    <property type="entry name" value="NFP_LysM2"/>
</dbReference>
<dbReference type="EMBL" id="MH734128">
    <property type="protein sequence ID" value="AZL93825.1"/>
    <property type="molecule type" value="mRNA"/>
</dbReference>
<keyword evidence="4" id="KW-0675">Receptor</keyword>
<dbReference type="InterPro" id="IPR001245">
    <property type="entry name" value="Ser-Thr/Tyr_kinase_cat_dom"/>
</dbReference>
<organism evidence="4">
    <name type="scientific">Ceanothus thyrsiflorus</name>
    <name type="common">Blue blossom</name>
    <dbReference type="NCBI Taxonomy" id="48245"/>
    <lineage>
        <taxon>Eukaryota</taxon>
        <taxon>Viridiplantae</taxon>
        <taxon>Streptophyta</taxon>
        <taxon>Embryophyta</taxon>
        <taxon>Tracheophyta</taxon>
        <taxon>Spermatophyta</taxon>
        <taxon>Magnoliopsida</taxon>
        <taxon>eudicotyledons</taxon>
        <taxon>Gunneridae</taxon>
        <taxon>Pentapetalae</taxon>
        <taxon>rosids</taxon>
        <taxon>fabids</taxon>
        <taxon>Rosales</taxon>
        <taxon>Rhamnaceae</taxon>
        <taxon>Rhamnaceae incertae sedis</taxon>
        <taxon>Ceanothus</taxon>
    </lineage>
</organism>
<dbReference type="Pfam" id="PF23457">
    <property type="entry name" value="LysM2_NFP"/>
    <property type="match status" value="1"/>
</dbReference>
<keyword evidence="1" id="KW-0812">Transmembrane</keyword>
<dbReference type="Gene3D" id="1.10.510.10">
    <property type="entry name" value="Transferase(Phosphotransferase) domain 1"/>
    <property type="match status" value="2"/>
</dbReference>
<sequence length="605" mass="67603">MAVSYLISFQAIFLLLVLFSRLNMAAPIPSTLATNFSCSPDSPPSCGTYIAYFAQPPNSMNLGNISDLFGVSQALIAKSSSLVSRDTELVEQQLLLIPITCGCTGNRYFANVSYQVRYRDSFHYISTVTFQNLSNPQAIKDLNPGLNPLLLMYGADMIVPLFCKCPSKAHTERGIKYLITYVYQPEDGLLNVSAKFNATLVNIVTENKYQKFVTAVGLPLLIPVSKLPVFDQPKPPHLRNKWKDRRILIAIESSGGAVLLLLLVALLVYTHRLLKKRRRVSAAKSFEPKLTMTRDKLLSGVSEYLGKPIVFEIEIISEATMNFNEQCKIGGSLYRATIYGEVLAIKKTKEDITEELNILQKVNHVNLVNLMGISHDKEGNRFLVYEFAENGSLEKWLHSKSSAAASSSSSMAFLTWSQRIQIALDVANGLQYMHEHTQPSIVHWDIRTSNVLLDSKFKAKIANFSMARPVANSMMPKVDVFAFGVVLLELLSGKKAMQTKENGEVVLLWKDLRELLEVDEKREERLRKWMDPNLENFYPIDGALSLVALARACTQEKSLARPRMAEIVFNLSILAHSSSDAYHRSLTSGVQTDGIVQVVVPVKAR</sequence>
<feature type="chain" id="PRO_5018750527" evidence="2">
    <location>
        <begin position="26"/>
        <end position="605"/>
    </location>
</feature>
<name>A0A3Q8UAY7_CEATH</name>
<accession>A0A3Q8UAY7</accession>
<dbReference type="Pfam" id="PF23462">
    <property type="entry name" value="LysM3_NFP"/>
    <property type="match status" value="1"/>
</dbReference>
<dbReference type="GO" id="GO:0004672">
    <property type="term" value="F:protein kinase activity"/>
    <property type="evidence" value="ECO:0007669"/>
    <property type="project" value="InterPro"/>
</dbReference>
<dbReference type="InterPro" id="IPR059144">
    <property type="entry name" value="NFP_LysM3"/>
</dbReference>
<proteinExistence type="evidence at transcript level"/>
<dbReference type="InterPro" id="IPR000719">
    <property type="entry name" value="Prot_kinase_dom"/>
</dbReference>
<dbReference type="AlphaFoldDB" id="A0A3Q8UAY7"/>
<evidence type="ECO:0000313" key="4">
    <source>
        <dbReference type="EMBL" id="AZL93825.1"/>
    </source>
</evidence>
<dbReference type="Gene3D" id="3.30.200.20">
    <property type="entry name" value="Phosphorylase Kinase, domain 1"/>
    <property type="match status" value="1"/>
</dbReference>
<dbReference type="GO" id="GO:0005524">
    <property type="term" value="F:ATP binding"/>
    <property type="evidence" value="ECO:0007669"/>
    <property type="project" value="InterPro"/>
</dbReference>
<evidence type="ECO:0000259" key="3">
    <source>
        <dbReference type="PROSITE" id="PS50011"/>
    </source>
</evidence>
<dbReference type="PROSITE" id="PS50011">
    <property type="entry name" value="PROTEIN_KINASE_DOM"/>
    <property type="match status" value="1"/>
</dbReference>
<feature type="signal peptide" evidence="2">
    <location>
        <begin position="1"/>
        <end position="25"/>
    </location>
</feature>
<dbReference type="Pfam" id="PF07714">
    <property type="entry name" value="PK_Tyr_Ser-Thr"/>
    <property type="match status" value="1"/>
</dbReference>
<keyword evidence="1" id="KW-0472">Membrane</keyword>
<feature type="transmembrane region" description="Helical" evidence="1">
    <location>
        <begin position="247"/>
        <end position="269"/>
    </location>
</feature>
<keyword evidence="1" id="KW-1133">Transmembrane helix</keyword>
<reference evidence="4" key="1">
    <citation type="journal article" date="2018" name="Front. Plant Sci.">
        <title>Comparative Analysis of the Nodule Transcriptomes of Ceanothus thyrsiflorus (Rhamnaceae, Rosales) and Datisca glomerata (Datiscaceae, Cucurbitales).</title>
        <authorList>
            <person name="Salgado M.G."/>
            <person name="van Velzen R."/>
            <person name="Nguyen T.V."/>
            <person name="Battenberg K."/>
            <person name="Berry A.M."/>
            <person name="Lundin D."/>
            <person name="Pawlowski K."/>
        </authorList>
    </citation>
    <scope>NUCLEOTIDE SEQUENCE</scope>
</reference>
<dbReference type="InterPro" id="IPR011009">
    <property type="entry name" value="Kinase-like_dom_sf"/>
</dbReference>
<dbReference type="InterPro" id="IPR056561">
    <property type="entry name" value="NFP_LYK_LysM1"/>
</dbReference>